<feature type="non-terminal residue" evidence="19">
    <location>
        <position position="888"/>
    </location>
</feature>
<dbReference type="SUPFAM" id="SSF56672">
    <property type="entry name" value="DNA/RNA polymerases"/>
    <property type="match status" value="1"/>
</dbReference>
<dbReference type="InterPro" id="IPR043502">
    <property type="entry name" value="DNA/RNA_pol_sf"/>
</dbReference>
<evidence type="ECO:0000313" key="19">
    <source>
        <dbReference type="EMBL" id="ODV85430.1"/>
    </source>
</evidence>
<dbReference type="Gene3D" id="3.30.70.270">
    <property type="match status" value="1"/>
</dbReference>
<dbReference type="GO" id="GO:0042276">
    <property type="term" value="P:error-prone translesion synthesis"/>
    <property type="evidence" value="ECO:0007669"/>
    <property type="project" value="InterPro"/>
</dbReference>
<dbReference type="InterPro" id="IPR036420">
    <property type="entry name" value="BRCT_dom_sf"/>
</dbReference>
<dbReference type="Gene3D" id="3.40.50.10190">
    <property type="entry name" value="BRCT domain"/>
    <property type="match status" value="1"/>
</dbReference>
<evidence type="ECO:0000256" key="15">
    <source>
        <dbReference type="PIRSR" id="PIRSR036573-2"/>
    </source>
</evidence>
<feature type="binding site" evidence="15">
    <location>
        <position position="536"/>
    </location>
    <ligand>
        <name>Mg(2+)</name>
        <dbReference type="ChEBI" id="CHEBI:18420"/>
        <label>1</label>
    </ligand>
</feature>
<dbReference type="PANTHER" id="PTHR45990:SF1">
    <property type="entry name" value="DNA REPAIR PROTEIN REV1"/>
    <property type="match status" value="1"/>
</dbReference>
<keyword evidence="9 15" id="KW-0460">Magnesium</keyword>
<evidence type="ECO:0000256" key="13">
    <source>
        <dbReference type="ARBA" id="ARBA00058985"/>
    </source>
</evidence>
<dbReference type="PIRSF" id="PIRSF036573">
    <property type="entry name" value="REV1"/>
    <property type="match status" value="1"/>
</dbReference>
<dbReference type="PANTHER" id="PTHR45990">
    <property type="entry name" value="DNA REPAIR PROTEIN REV1"/>
    <property type="match status" value="1"/>
</dbReference>
<comment type="similarity">
    <text evidence="2">Belongs to the DNA polymerase type-Y family.</text>
</comment>
<comment type="function">
    <text evidence="13">Deoxycytidyl transferase involved in DNA repair. Transfers a dCMP residue from dCTP to the 3'-end of a DNA primer in a template-dependent reaction. May assist in the first step in the bypass of abasic lesions by the insertion of a nucleotide opposite the lesion. Required for normal induction of mutations by physical and chemical agents. Involved in mitochondrial DNA mutagenesis.</text>
</comment>
<dbReference type="STRING" id="983967.A0A1E4T119"/>
<dbReference type="OrthoDB" id="427711at2759"/>
<evidence type="ECO:0000256" key="10">
    <source>
        <dbReference type="ARBA" id="ARBA00023125"/>
    </source>
</evidence>
<dbReference type="GO" id="GO:0046872">
    <property type="term" value="F:metal ion binding"/>
    <property type="evidence" value="ECO:0007669"/>
    <property type="project" value="UniProtKB-KW"/>
</dbReference>
<proteinExistence type="inferred from homology"/>
<name>A0A1E4T119_9ASCO</name>
<dbReference type="InterPro" id="IPR053848">
    <property type="entry name" value="IMS_HHH_1"/>
</dbReference>
<dbReference type="InterPro" id="IPR001357">
    <property type="entry name" value="BRCT_dom"/>
</dbReference>
<feature type="domain" description="BRCT" evidence="17">
    <location>
        <begin position="215"/>
        <end position="303"/>
    </location>
</feature>
<dbReference type="InterPro" id="IPR001126">
    <property type="entry name" value="UmuC"/>
</dbReference>
<feature type="region of interest" description="Disordered" evidence="16">
    <location>
        <begin position="155"/>
        <end position="174"/>
    </location>
</feature>
<keyword evidence="7 15" id="KW-0479">Metal-binding</keyword>
<comment type="subcellular location">
    <subcellularLocation>
        <location evidence="1">Nucleus</location>
    </subcellularLocation>
</comment>
<evidence type="ECO:0000256" key="8">
    <source>
        <dbReference type="ARBA" id="ARBA00022763"/>
    </source>
</evidence>
<evidence type="ECO:0000256" key="5">
    <source>
        <dbReference type="ARBA" id="ARBA00022679"/>
    </source>
</evidence>
<dbReference type="GO" id="GO:0003887">
    <property type="term" value="F:DNA-directed DNA polymerase activity"/>
    <property type="evidence" value="ECO:0007669"/>
    <property type="project" value="InterPro"/>
</dbReference>
<gene>
    <name evidence="19" type="ORF">CANARDRAFT_221152</name>
</gene>
<dbReference type="SUPFAM" id="SSF52113">
    <property type="entry name" value="BRCT domain"/>
    <property type="match status" value="1"/>
</dbReference>
<dbReference type="AlphaFoldDB" id="A0A1E4T119"/>
<dbReference type="SMART" id="SM00292">
    <property type="entry name" value="BRCT"/>
    <property type="match status" value="1"/>
</dbReference>
<evidence type="ECO:0000259" key="18">
    <source>
        <dbReference type="PROSITE" id="PS50173"/>
    </source>
</evidence>
<dbReference type="Gene3D" id="6.10.250.1490">
    <property type="match status" value="1"/>
</dbReference>
<dbReference type="FunFam" id="3.40.50.10190:FF:000011">
    <property type="entry name" value="DNA repair protein REV1"/>
    <property type="match status" value="1"/>
</dbReference>
<evidence type="ECO:0000256" key="9">
    <source>
        <dbReference type="ARBA" id="ARBA00022842"/>
    </source>
</evidence>
<evidence type="ECO:0000256" key="2">
    <source>
        <dbReference type="ARBA" id="ARBA00010945"/>
    </source>
</evidence>
<dbReference type="SUPFAM" id="SSF100879">
    <property type="entry name" value="Lesion bypass DNA polymerase (Y-family), little finger domain"/>
    <property type="match status" value="1"/>
</dbReference>
<dbReference type="InterPro" id="IPR043128">
    <property type="entry name" value="Rev_trsase/Diguanyl_cyclase"/>
</dbReference>
<dbReference type="GO" id="GO:0006281">
    <property type="term" value="P:DNA repair"/>
    <property type="evidence" value="ECO:0007669"/>
    <property type="project" value="UniProtKB-KW"/>
</dbReference>
<dbReference type="Gene3D" id="3.30.1490.100">
    <property type="entry name" value="DNA polymerase, Y-family, little finger domain"/>
    <property type="match status" value="1"/>
</dbReference>
<dbReference type="GO" id="GO:0003684">
    <property type="term" value="F:damaged DNA binding"/>
    <property type="evidence" value="ECO:0007669"/>
    <property type="project" value="InterPro"/>
</dbReference>
<dbReference type="FunFam" id="3.30.1490.100:FF:000001">
    <property type="entry name" value="DNA repair protein REV1"/>
    <property type="match status" value="1"/>
</dbReference>
<dbReference type="GO" id="GO:0070987">
    <property type="term" value="P:error-free translesion synthesis"/>
    <property type="evidence" value="ECO:0007669"/>
    <property type="project" value="UniProtKB-ARBA"/>
</dbReference>
<feature type="region of interest" description="Disordered" evidence="16">
    <location>
        <begin position="830"/>
        <end position="853"/>
    </location>
</feature>
<keyword evidence="12" id="KW-0539">Nucleus</keyword>
<dbReference type="Pfam" id="PF11799">
    <property type="entry name" value="IMS_C"/>
    <property type="match status" value="1"/>
</dbReference>
<dbReference type="PROSITE" id="PS50173">
    <property type="entry name" value="UMUC"/>
    <property type="match status" value="1"/>
</dbReference>
<keyword evidence="8" id="KW-0227">DNA damage</keyword>
<dbReference type="PROSITE" id="PS50172">
    <property type="entry name" value="BRCT"/>
    <property type="match status" value="1"/>
</dbReference>
<evidence type="ECO:0000256" key="12">
    <source>
        <dbReference type="ARBA" id="ARBA00023242"/>
    </source>
</evidence>
<evidence type="ECO:0000256" key="7">
    <source>
        <dbReference type="ARBA" id="ARBA00022723"/>
    </source>
</evidence>
<accession>A0A1E4T119</accession>
<dbReference type="Pfam" id="PF16589">
    <property type="entry name" value="BRCT_2"/>
    <property type="match status" value="1"/>
</dbReference>
<feature type="binding site" evidence="15">
    <location>
        <position position="436"/>
    </location>
    <ligand>
        <name>Mg(2+)</name>
        <dbReference type="ChEBI" id="CHEBI:18420"/>
        <label>1</label>
    </ligand>
</feature>
<keyword evidence="10" id="KW-0238">DNA-binding</keyword>
<dbReference type="CDD" id="cd17719">
    <property type="entry name" value="BRCT_Rev1"/>
    <property type="match status" value="1"/>
</dbReference>
<feature type="domain" description="UmuC" evidence="18">
    <location>
        <begin position="432"/>
        <end position="616"/>
    </location>
</feature>
<protein>
    <recommendedName>
        <fullName evidence="3">DNA repair protein REV1</fullName>
    </recommendedName>
    <alternativeName>
        <fullName evidence="14">Reversionless protein 1</fullName>
    </alternativeName>
</protein>
<evidence type="ECO:0000256" key="1">
    <source>
        <dbReference type="ARBA" id="ARBA00004123"/>
    </source>
</evidence>
<organism evidence="19 20">
    <name type="scientific">[Candida] arabinofermentans NRRL YB-2248</name>
    <dbReference type="NCBI Taxonomy" id="983967"/>
    <lineage>
        <taxon>Eukaryota</taxon>
        <taxon>Fungi</taxon>
        <taxon>Dikarya</taxon>
        <taxon>Ascomycota</taxon>
        <taxon>Saccharomycotina</taxon>
        <taxon>Pichiomycetes</taxon>
        <taxon>Pichiales</taxon>
        <taxon>Pichiaceae</taxon>
        <taxon>Ogataea</taxon>
        <taxon>Ogataea/Candida clade</taxon>
    </lineage>
</organism>
<dbReference type="GO" id="GO:0005634">
    <property type="term" value="C:nucleus"/>
    <property type="evidence" value="ECO:0007669"/>
    <property type="project" value="UniProtKB-SubCell"/>
</dbReference>
<evidence type="ECO:0000256" key="14">
    <source>
        <dbReference type="ARBA" id="ARBA00081902"/>
    </source>
</evidence>
<evidence type="ECO:0000256" key="4">
    <source>
        <dbReference type="ARBA" id="ARBA00022634"/>
    </source>
</evidence>
<evidence type="ECO:0000256" key="6">
    <source>
        <dbReference type="ARBA" id="ARBA00022695"/>
    </source>
</evidence>
<keyword evidence="20" id="KW-1185">Reference proteome</keyword>
<evidence type="ECO:0000256" key="16">
    <source>
        <dbReference type="SAM" id="MobiDB-lite"/>
    </source>
</evidence>
<reference evidence="20" key="1">
    <citation type="submission" date="2016-04" db="EMBL/GenBank/DDBJ databases">
        <title>Comparative genomics of biotechnologically important yeasts.</title>
        <authorList>
            <consortium name="DOE Joint Genome Institute"/>
            <person name="Riley R."/>
            <person name="Haridas S."/>
            <person name="Wolfe K.H."/>
            <person name="Lopes M.R."/>
            <person name="Hittinger C.T."/>
            <person name="Goker M."/>
            <person name="Salamov A."/>
            <person name="Wisecaver J."/>
            <person name="Long T.M."/>
            <person name="Aerts A.L."/>
            <person name="Barry K."/>
            <person name="Choi C."/>
            <person name="Clum A."/>
            <person name="Coughlan A.Y."/>
            <person name="Deshpande S."/>
            <person name="Douglass A.P."/>
            <person name="Hanson S.J."/>
            <person name="Klenk H.-P."/>
            <person name="Labutti K."/>
            <person name="Lapidus A."/>
            <person name="Lindquist E."/>
            <person name="Lipzen A."/>
            <person name="Meier-Kolthoff J.P."/>
            <person name="Ohm R.A."/>
            <person name="Otillar R.P."/>
            <person name="Pangilinan J."/>
            <person name="Peng Y."/>
            <person name="Rokas A."/>
            <person name="Rosa C.A."/>
            <person name="Scheuner C."/>
            <person name="Sibirny A.A."/>
            <person name="Slot J.C."/>
            <person name="Stielow J.B."/>
            <person name="Sun H."/>
            <person name="Kurtzman C.P."/>
            <person name="Blackwell M."/>
            <person name="Grigoriev I.V."/>
            <person name="Jeffries T.W."/>
        </authorList>
    </citation>
    <scope>NUCLEOTIDE SEQUENCE [LARGE SCALE GENOMIC DNA]</scope>
    <source>
        <strain evidence="20">NRRL YB-2248</strain>
    </source>
</reference>
<evidence type="ECO:0000259" key="17">
    <source>
        <dbReference type="PROSITE" id="PS50172"/>
    </source>
</evidence>
<dbReference type="Pfam" id="PF21999">
    <property type="entry name" value="IMS_HHH_1"/>
    <property type="match status" value="1"/>
</dbReference>
<dbReference type="InterPro" id="IPR012112">
    <property type="entry name" value="REV1"/>
</dbReference>
<dbReference type="Proteomes" id="UP000094801">
    <property type="component" value="Unassembled WGS sequence"/>
</dbReference>
<evidence type="ECO:0000256" key="11">
    <source>
        <dbReference type="ARBA" id="ARBA00023204"/>
    </source>
</evidence>
<dbReference type="Pfam" id="PF00817">
    <property type="entry name" value="IMS"/>
    <property type="match status" value="1"/>
</dbReference>
<keyword evidence="6" id="KW-0548">Nucleotidyltransferase</keyword>
<keyword evidence="4" id="KW-0237">DNA synthesis</keyword>
<evidence type="ECO:0000313" key="20">
    <source>
        <dbReference type="Proteomes" id="UP000094801"/>
    </source>
</evidence>
<comment type="cofactor">
    <cofactor evidence="15">
        <name>Mg(2+)</name>
        <dbReference type="ChEBI" id="CHEBI:18420"/>
    </cofactor>
    <text evidence="15">Binds 2 magnesium ions.</text>
</comment>
<dbReference type="InterPro" id="IPR017961">
    <property type="entry name" value="DNA_pol_Y-fam_little_finger"/>
</dbReference>
<feature type="binding site" evidence="15">
    <location>
        <position position="535"/>
    </location>
    <ligand>
        <name>Mg(2+)</name>
        <dbReference type="ChEBI" id="CHEBI:18420"/>
        <label>1</label>
    </ligand>
</feature>
<sequence>MSDTSSFSNTQDWGSVDDSEVLKLLARLDNRQKDSTKVDDKHDLTRVDVHSSQQEPISDDRPIPVVQTKSILSEDDWGSMNDSQFIAFVNKLSQNNAKTEVVISSQSEHTAKSHSQSFLLDSFHESQVNIKKPISTSPVSLRSPQKILDINVTSTQEPVAANEEEVDEDNTASIHSDDQELEFGDYETYFHNKHLKQQEKDKEYVDFIKKARNIDHPPIFKGCVIFVNGKTSPDVAQLHKLIILHGGVFLQYLGAKGNATHIIAENLTPRKKIEFRNYKVCLPSWITDSIEMGKLAHWGDYMLINNDYGQVKLNFKRIPEPEQQAEQLPLEEANILDDVVVENEEEVEDYDISQLSVITNPEDDLEKQEDLPDQMDAKHPGFLESFFAKSRLHHLSMWKSDLRSEFLSKSIEVLKSRRLESPSQSLKSEKTIVHIDFDCFFATVSALKNDPPIDINKVPVCVTHGGSNAEISSCNYVARQFGCKNGIWLKHGKKLCPGLVCLDYNFESYESISKTFYEILLMEFNIDSILPVSIDEALIDITTLCTTQDPMKVMADMKRMIFEATGCSVSCGCGSNVLLAKLALRRAKPNGIYEVDCTNVDEFLKDVHLKDLPGIGGQICAKVETELNETELTVGKLLSISKDRLRNILGDKTGTTLYEYARGIDRTSIDILADPESYTRKSLSIDVNWGIRFDEDTQLEKFLERLAVEMNKRLIKIRMVGSQLTLKLAKRHPSAPVIPNKYMGMGHCDFISKTNRLGVHTRETGIISSELKYISRLLNVDVKELRGVSITMNKLINEDDKSITGDTNQMRLPFKVVDKSIPVSARLQEVPRLPPPKSKSSVLPISKDASAPPSTFSIQENEINWDVFHELPIEIQKELEQELNRRNI</sequence>
<dbReference type="InterPro" id="IPR036775">
    <property type="entry name" value="DNA_pol_Y-fam_lit_finger_sf"/>
</dbReference>
<evidence type="ECO:0000256" key="3">
    <source>
        <dbReference type="ARBA" id="ARBA00020399"/>
    </source>
</evidence>
<dbReference type="EMBL" id="KV453852">
    <property type="protein sequence ID" value="ODV85430.1"/>
    <property type="molecule type" value="Genomic_DNA"/>
</dbReference>
<dbReference type="Gene3D" id="1.10.150.20">
    <property type="entry name" value="5' to 3' exonuclease, C-terminal subdomain"/>
    <property type="match status" value="1"/>
</dbReference>
<dbReference type="GO" id="GO:0017125">
    <property type="term" value="F:deoxycytidyl transferase activity"/>
    <property type="evidence" value="ECO:0007669"/>
    <property type="project" value="TreeGrafter"/>
</dbReference>
<keyword evidence="11" id="KW-0234">DNA repair</keyword>
<keyword evidence="5" id="KW-0808">Transferase</keyword>
<dbReference type="Gene3D" id="3.40.1170.60">
    <property type="match status" value="1"/>
</dbReference>